<gene>
    <name evidence="4" type="ORF">HU230_17525</name>
</gene>
<keyword evidence="2 3" id="KW-0081">Bacteriolytic enzyme</keyword>
<dbReference type="GO" id="GO:0031640">
    <property type="term" value="P:killing of cells of another organism"/>
    <property type="evidence" value="ECO:0007669"/>
    <property type="project" value="UniProtKB-KW"/>
</dbReference>
<keyword evidence="3" id="KW-0326">Glycosidase</keyword>
<accession>A0A973WQS3</accession>
<dbReference type="GO" id="GO:0009253">
    <property type="term" value="P:peptidoglycan catabolic process"/>
    <property type="evidence" value="ECO:0007669"/>
    <property type="project" value="InterPro"/>
</dbReference>
<keyword evidence="3" id="KW-0378">Hydrolase</keyword>
<dbReference type="EC" id="3.2.1.17" evidence="3"/>
<evidence type="ECO:0000256" key="1">
    <source>
        <dbReference type="ARBA" id="ARBA00022529"/>
    </source>
</evidence>
<comment type="catalytic activity">
    <reaction evidence="3">
        <text>Hydrolysis of (1-&gt;4)-beta-linkages between N-acetylmuramic acid and N-acetyl-D-glucosamine residues in a peptidoglycan and between N-acetyl-D-glucosamine residues in chitodextrins.</text>
        <dbReference type="EC" id="3.2.1.17"/>
    </reaction>
</comment>
<dbReference type="GO" id="GO:0003796">
    <property type="term" value="F:lysozyme activity"/>
    <property type="evidence" value="ECO:0007669"/>
    <property type="project" value="UniProtKB-EC"/>
</dbReference>
<evidence type="ECO:0000256" key="3">
    <source>
        <dbReference type="RuleBase" id="RU003788"/>
    </source>
</evidence>
<dbReference type="GO" id="GO:0016998">
    <property type="term" value="P:cell wall macromolecule catabolic process"/>
    <property type="evidence" value="ECO:0007669"/>
    <property type="project" value="InterPro"/>
</dbReference>
<organism evidence="4">
    <name type="scientific">Bradyrhizobium quebecense</name>
    <dbReference type="NCBI Taxonomy" id="2748629"/>
    <lineage>
        <taxon>Bacteria</taxon>
        <taxon>Pseudomonadati</taxon>
        <taxon>Pseudomonadota</taxon>
        <taxon>Alphaproteobacteria</taxon>
        <taxon>Hyphomicrobiales</taxon>
        <taxon>Nitrobacteraceae</taxon>
        <taxon>Bradyrhizobium</taxon>
    </lineage>
</organism>
<dbReference type="InterPro" id="IPR023347">
    <property type="entry name" value="Lysozyme_dom_sf"/>
</dbReference>
<dbReference type="RefSeq" id="WP_176531165.1">
    <property type="nucleotide sequence ID" value="NZ_CP088022.1"/>
</dbReference>
<name>A0A973WQS3_9BRAD</name>
<evidence type="ECO:0000256" key="2">
    <source>
        <dbReference type="ARBA" id="ARBA00022638"/>
    </source>
</evidence>
<dbReference type="Gene3D" id="1.10.530.40">
    <property type="match status" value="1"/>
</dbReference>
<protein>
    <recommendedName>
        <fullName evidence="3">Lysozyme</fullName>
        <ecNumber evidence="3">3.2.1.17</ecNumber>
    </recommendedName>
</protein>
<dbReference type="EMBL" id="JABWSX010000001">
    <property type="protein sequence ID" value="NVL07505.1"/>
    <property type="molecule type" value="Genomic_DNA"/>
</dbReference>
<keyword evidence="1 3" id="KW-0929">Antimicrobial</keyword>
<dbReference type="Pfam" id="PF00959">
    <property type="entry name" value="Phage_lysozyme"/>
    <property type="match status" value="1"/>
</dbReference>
<dbReference type="SUPFAM" id="SSF53955">
    <property type="entry name" value="Lysozyme-like"/>
    <property type="match status" value="1"/>
</dbReference>
<dbReference type="InterPro" id="IPR002196">
    <property type="entry name" value="Glyco_hydro_24"/>
</dbReference>
<dbReference type="AlphaFoldDB" id="A0A973WQS3"/>
<comment type="similarity">
    <text evidence="3">Belongs to the glycosyl hydrolase 24 family.</text>
</comment>
<dbReference type="GO" id="GO:0042742">
    <property type="term" value="P:defense response to bacterium"/>
    <property type="evidence" value="ECO:0007669"/>
    <property type="project" value="UniProtKB-KW"/>
</dbReference>
<evidence type="ECO:0000313" key="4">
    <source>
        <dbReference type="EMBL" id="NVL07505.1"/>
    </source>
</evidence>
<sequence length="121" mass="12979">MAVTRKHVGLSAAGAVLAGVLVSHWEGMNLVAEHLPFDPPGVVTVCGGITNYDWPWLKVGMKFTKEQCQEELSHVAERYADKVVVCVPSLPTMPPHRQAAVASFAVNNGPTKFAGRRSAAI</sequence>
<proteinExistence type="inferred from homology"/>
<comment type="caution">
    <text evidence="4">The sequence shown here is derived from an EMBL/GenBank/DDBJ whole genome shotgun (WGS) entry which is preliminary data.</text>
</comment>
<dbReference type="InterPro" id="IPR023346">
    <property type="entry name" value="Lysozyme-like_dom_sf"/>
</dbReference>
<reference evidence="4" key="1">
    <citation type="submission" date="2020-06" db="EMBL/GenBank/DDBJ databases">
        <title>Whole Genome Sequence of Bradyrhizobium sp. Strain 66S1MB.</title>
        <authorList>
            <person name="Bromfield E."/>
            <person name="Cloutier S."/>
        </authorList>
    </citation>
    <scope>NUCLEOTIDE SEQUENCE</scope>
    <source>
        <strain evidence="4">66S1MB</strain>
    </source>
</reference>